<reference evidence="2 3" key="1">
    <citation type="submission" date="2023-09" db="EMBL/GenBank/DDBJ databases">
        <title>Multi-omics analysis of a traditional fermented food reveals byproduct-associated fungal strains for waste-to-food upcycling.</title>
        <authorList>
            <consortium name="Lawrence Berkeley National Laboratory"/>
            <person name="Rekdal V.M."/>
            <person name="Villalobos-Escobedo J.M."/>
            <person name="Rodriguez-Valeron N."/>
            <person name="Garcia M.O."/>
            <person name="Vasquez D.P."/>
            <person name="Damayanti I."/>
            <person name="Sorensen P.M."/>
            <person name="Baidoo E.E."/>
            <person name="De Carvalho A.C."/>
            <person name="Riley R."/>
            <person name="Lipzen A."/>
            <person name="He G."/>
            <person name="Yan M."/>
            <person name="Haridas S."/>
            <person name="Daum C."/>
            <person name="Yoshinaga Y."/>
            <person name="Ng V."/>
            <person name="Grigoriev I.V."/>
            <person name="Munk R."/>
            <person name="Nuraida L."/>
            <person name="Wijaya C.H."/>
            <person name="Morales P.-C."/>
            <person name="Keasling J.D."/>
        </authorList>
    </citation>
    <scope>NUCLEOTIDE SEQUENCE [LARGE SCALE GENOMIC DNA]</scope>
    <source>
        <strain evidence="2 3">FGSC 2613</strain>
    </source>
</reference>
<keyword evidence="3" id="KW-1185">Reference proteome</keyword>
<evidence type="ECO:0000313" key="2">
    <source>
        <dbReference type="EMBL" id="KAL0470180.1"/>
    </source>
</evidence>
<gene>
    <name evidence="2" type="ORF">QR685DRAFT_442609</name>
</gene>
<evidence type="ECO:0000256" key="1">
    <source>
        <dbReference type="SAM" id="MobiDB-lite"/>
    </source>
</evidence>
<dbReference type="Proteomes" id="UP001451303">
    <property type="component" value="Unassembled WGS sequence"/>
</dbReference>
<name>A0ABR3DBX2_NEUIN</name>
<comment type="caution">
    <text evidence="2">The sequence shown here is derived from an EMBL/GenBank/DDBJ whole genome shotgun (WGS) entry which is preliminary data.</text>
</comment>
<evidence type="ECO:0000313" key="3">
    <source>
        <dbReference type="Proteomes" id="UP001451303"/>
    </source>
</evidence>
<sequence length="70" mass="7380">MSQRRRVAGPFKGTKTYGRAPGQGDDEALGLKLKLGTPPSVPAVPPSDPTNSKSLAMIIKKSLAVSQPYD</sequence>
<proteinExistence type="predicted"/>
<organism evidence="2 3">
    <name type="scientific">Neurospora intermedia</name>
    <dbReference type="NCBI Taxonomy" id="5142"/>
    <lineage>
        <taxon>Eukaryota</taxon>
        <taxon>Fungi</taxon>
        <taxon>Dikarya</taxon>
        <taxon>Ascomycota</taxon>
        <taxon>Pezizomycotina</taxon>
        <taxon>Sordariomycetes</taxon>
        <taxon>Sordariomycetidae</taxon>
        <taxon>Sordariales</taxon>
        <taxon>Sordariaceae</taxon>
        <taxon>Neurospora</taxon>
    </lineage>
</organism>
<dbReference type="EMBL" id="JAVLET010000004">
    <property type="protein sequence ID" value="KAL0470180.1"/>
    <property type="molecule type" value="Genomic_DNA"/>
</dbReference>
<accession>A0ABR3DBX2</accession>
<feature type="region of interest" description="Disordered" evidence="1">
    <location>
        <begin position="1"/>
        <end position="28"/>
    </location>
</feature>
<protein>
    <submittedName>
        <fullName evidence="2">Uncharacterized protein</fullName>
    </submittedName>
</protein>